<dbReference type="NCBIfam" id="TIGR00095">
    <property type="entry name" value="16S rRNA (guanine(966)-N(2))-methyltransferase RsmD"/>
    <property type="match status" value="1"/>
</dbReference>
<dbReference type="Pfam" id="PF03602">
    <property type="entry name" value="Cons_hypoth95"/>
    <property type="match status" value="1"/>
</dbReference>
<dbReference type="CDD" id="cd02440">
    <property type="entry name" value="AdoMet_MTases"/>
    <property type="match status" value="1"/>
</dbReference>
<dbReference type="InterPro" id="IPR004398">
    <property type="entry name" value="RNA_MeTrfase_RsmD"/>
</dbReference>
<organism evidence="3 4">
    <name type="scientific">Tindallia magadiensis</name>
    <dbReference type="NCBI Taxonomy" id="69895"/>
    <lineage>
        <taxon>Bacteria</taxon>
        <taxon>Bacillati</taxon>
        <taxon>Bacillota</taxon>
        <taxon>Clostridia</taxon>
        <taxon>Peptostreptococcales</taxon>
        <taxon>Tindalliaceae</taxon>
        <taxon>Tindallia</taxon>
    </lineage>
</organism>
<sequence>MRIISGVAKGHKIKAPKGDLVRPTTDRVKESVFNTIQHKVISSIVIDLFAGSGGLGIECISRGAAHVYFVEWSSGHVKCIKENLIKARLETSATILHQEVSLAIRQLYQNKIQADIIFLDPPYQQQLVNPTLELISKYELLSEDGIIVVEHSKAEILSKKIEALIQTKQKKYGDSMISYFKKEGCMK</sequence>
<keyword evidence="1 3" id="KW-0489">Methyltransferase</keyword>
<dbReference type="EMBL" id="FOQA01000001">
    <property type="protein sequence ID" value="SFH51005.1"/>
    <property type="molecule type" value="Genomic_DNA"/>
</dbReference>
<dbReference type="GO" id="GO:0008168">
    <property type="term" value="F:methyltransferase activity"/>
    <property type="evidence" value="ECO:0007669"/>
    <property type="project" value="UniProtKB-KW"/>
</dbReference>
<dbReference type="GO" id="GO:0003676">
    <property type="term" value="F:nucleic acid binding"/>
    <property type="evidence" value="ECO:0007669"/>
    <property type="project" value="InterPro"/>
</dbReference>
<gene>
    <name evidence="3" type="ORF">SAMN05192551_101293</name>
</gene>
<evidence type="ECO:0000313" key="3">
    <source>
        <dbReference type="EMBL" id="SFH51005.1"/>
    </source>
</evidence>
<dbReference type="InterPro" id="IPR002052">
    <property type="entry name" value="DNA_methylase_N6_adenine_CS"/>
</dbReference>
<dbReference type="OrthoDB" id="9803017at2"/>
<protein>
    <submittedName>
        <fullName evidence="3">16S rRNA (Guanine(966)-N(2))-methyltransferase RsmD</fullName>
    </submittedName>
</protein>
<dbReference type="PANTHER" id="PTHR43542:SF1">
    <property type="entry name" value="METHYLTRANSFERASE"/>
    <property type="match status" value="1"/>
</dbReference>
<accession>A0A1I3ALS4</accession>
<evidence type="ECO:0000256" key="2">
    <source>
        <dbReference type="ARBA" id="ARBA00022679"/>
    </source>
</evidence>
<evidence type="ECO:0000256" key="1">
    <source>
        <dbReference type="ARBA" id="ARBA00022603"/>
    </source>
</evidence>
<dbReference type="RefSeq" id="WP_093368851.1">
    <property type="nucleotide sequence ID" value="NZ_FOQA01000001.1"/>
</dbReference>
<dbReference type="SUPFAM" id="SSF53335">
    <property type="entry name" value="S-adenosyl-L-methionine-dependent methyltransferases"/>
    <property type="match status" value="1"/>
</dbReference>
<dbReference type="InterPro" id="IPR029063">
    <property type="entry name" value="SAM-dependent_MTases_sf"/>
</dbReference>
<dbReference type="PANTHER" id="PTHR43542">
    <property type="entry name" value="METHYLTRANSFERASE"/>
    <property type="match status" value="1"/>
</dbReference>
<dbReference type="Proteomes" id="UP000199287">
    <property type="component" value="Unassembled WGS sequence"/>
</dbReference>
<name>A0A1I3ALS4_9FIRM</name>
<dbReference type="STRING" id="69895.SAMN05192551_101293"/>
<keyword evidence="2 3" id="KW-0808">Transferase</keyword>
<keyword evidence="4" id="KW-1185">Reference proteome</keyword>
<reference evidence="4" key="1">
    <citation type="submission" date="2016-10" db="EMBL/GenBank/DDBJ databases">
        <authorList>
            <person name="Varghese N."/>
            <person name="Submissions S."/>
        </authorList>
    </citation>
    <scope>NUCLEOTIDE SEQUENCE [LARGE SCALE GENOMIC DNA]</scope>
    <source>
        <strain evidence="4">Z-7934</strain>
    </source>
</reference>
<dbReference type="PROSITE" id="PS00092">
    <property type="entry name" value="N6_MTASE"/>
    <property type="match status" value="1"/>
</dbReference>
<dbReference type="PIRSF" id="PIRSF004553">
    <property type="entry name" value="CHP00095"/>
    <property type="match status" value="1"/>
</dbReference>
<evidence type="ECO:0000313" key="4">
    <source>
        <dbReference type="Proteomes" id="UP000199287"/>
    </source>
</evidence>
<dbReference type="AlphaFoldDB" id="A0A1I3ALS4"/>
<proteinExistence type="predicted"/>
<dbReference type="Gene3D" id="3.40.50.150">
    <property type="entry name" value="Vaccinia Virus protein VP39"/>
    <property type="match status" value="1"/>
</dbReference>
<dbReference type="GO" id="GO:0031167">
    <property type="term" value="P:rRNA methylation"/>
    <property type="evidence" value="ECO:0007669"/>
    <property type="project" value="InterPro"/>
</dbReference>